<dbReference type="AlphaFoldDB" id="A0A6N7Y002"/>
<dbReference type="Proteomes" id="UP000469523">
    <property type="component" value="Unassembled WGS sequence"/>
</dbReference>
<gene>
    <name evidence="1" type="ORF">FYJ83_07860</name>
</gene>
<accession>A0A6N7Y002</accession>
<protein>
    <submittedName>
        <fullName evidence="1">Uncharacterized protein</fullName>
    </submittedName>
</protein>
<sequence>MRKNKNWIELFDEEELIKSEVLLKGQNELDLSGLGIPSKEEIKEMIDYLDVDSSNLYYFHSDITSLFYYIDEEEFIYIKIPPTSLEAMNFINAKKIVGRIIKKQAKYMDNGDYNGVFNLIETKYKIEAFLQLLNLYKHNMVLIKPEELFEIFSDVYTLSEFGFNEFNKEDFLLLFSMNTNNDYKSNIEKDGNGYVTIYRGEGEQSSPLDEAYSWTLDKDKAEWFANRYDTEEVCRVYQAKVHIDNIKAYFEDRGEEEVIVFPEDVVDVQVILEKSWC</sequence>
<evidence type="ECO:0000313" key="1">
    <source>
        <dbReference type="EMBL" id="MSU01380.1"/>
    </source>
</evidence>
<proteinExistence type="predicted"/>
<dbReference type="EMBL" id="VUNQ01000014">
    <property type="protein sequence ID" value="MSU01380.1"/>
    <property type="molecule type" value="Genomic_DNA"/>
</dbReference>
<evidence type="ECO:0000313" key="2">
    <source>
        <dbReference type="Proteomes" id="UP000469523"/>
    </source>
</evidence>
<comment type="caution">
    <text evidence="1">The sequence shown here is derived from an EMBL/GenBank/DDBJ whole genome shotgun (WGS) entry which is preliminary data.</text>
</comment>
<keyword evidence="2" id="KW-1185">Reference proteome</keyword>
<dbReference type="RefSeq" id="WP_154439794.1">
    <property type="nucleotide sequence ID" value="NZ_VUNQ01000014.1"/>
</dbReference>
<organism evidence="1 2">
    <name type="scientific">Tissierella pigra</name>
    <dbReference type="NCBI Taxonomy" id="2607614"/>
    <lineage>
        <taxon>Bacteria</taxon>
        <taxon>Bacillati</taxon>
        <taxon>Bacillota</taxon>
        <taxon>Tissierellia</taxon>
        <taxon>Tissierellales</taxon>
        <taxon>Tissierellaceae</taxon>
        <taxon>Tissierella</taxon>
    </lineage>
</organism>
<reference evidence="1 2" key="1">
    <citation type="submission" date="2019-09" db="EMBL/GenBank/DDBJ databases">
        <title>In-depth cultivation of the pig gut microbiome towards novel bacterial diversity and tailored functional studies.</title>
        <authorList>
            <person name="Wylensek D."/>
            <person name="Hitch T.C.A."/>
            <person name="Clavel T."/>
        </authorList>
    </citation>
    <scope>NUCLEOTIDE SEQUENCE [LARGE SCALE GENOMIC DNA]</scope>
    <source>
        <strain evidence="1 2">WCA3-693-APC-4?</strain>
    </source>
</reference>
<name>A0A6N7Y002_9FIRM</name>